<name>D8SPL3_SELML</name>
<accession>D8SPL3</accession>
<dbReference type="KEGG" id="smo:SELMODRAFT_424347"/>
<evidence type="ECO:0000313" key="1">
    <source>
        <dbReference type="EMBL" id="EFJ13689.1"/>
    </source>
</evidence>
<dbReference type="Proteomes" id="UP000001514">
    <property type="component" value="Unassembled WGS sequence"/>
</dbReference>
<organism evidence="2">
    <name type="scientific">Selaginella moellendorffii</name>
    <name type="common">Spikemoss</name>
    <dbReference type="NCBI Taxonomy" id="88036"/>
    <lineage>
        <taxon>Eukaryota</taxon>
        <taxon>Viridiplantae</taxon>
        <taxon>Streptophyta</taxon>
        <taxon>Embryophyta</taxon>
        <taxon>Tracheophyta</taxon>
        <taxon>Lycopodiopsida</taxon>
        <taxon>Selaginellales</taxon>
        <taxon>Selaginellaceae</taxon>
        <taxon>Selaginella</taxon>
    </lineage>
</organism>
<sequence>MGNSLGFVRMVHLGGLHYSMRVVFILTKFDTGTIKFSSVPQELQSNGNALITTGELQTPTFVLSYMADLSMHFAAYWKVCCSDKIPDNDQSTVTFAMNKKSNLVASSYMSAMRYHLVFFMQYSPLQSSVDIQLIYIDS</sequence>
<reference evidence="1 2" key="1">
    <citation type="journal article" date="2011" name="Science">
        <title>The Selaginella genome identifies genetic changes associated with the evolution of vascular plants.</title>
        <authorList>
            <person name="Banks J.A."/>
            <person name="Nishiyama T."/>
            <person name="Hasebe M."/>
            <person name="Bowman J.L."/>
            <person name="Gribskov M."/>
            <person name="dePamphilis C."/>
            <person name="Albert V.A."/>
            <person name="Aono N."/>
            <person name="Aoyama T."/>
            <person name="Ambrose B.A."/>
            <person name="Ashton N.W."/>
            <person name="Axtell M.J."/>
            <person name="Barker E."/>
            <person name="Barker M.S."/>
            <person name="Bennetzen J.L."/>
            <person name="Bonawitz N.D."/>
            <person name="Chapple C."/>
            <person name="Cheng C."/>
            <person name="Correa L.G."/>
            <person name="Dacre M."/>
            <person name="DeBarry J."/>
            <person name="Dreyer I."/>
            <person name="Elias M."/>
            <person name="Engstrom E.M."/>
            <person name="Estelle M."/>
            <person name="Feng L."/>
            <person name="Finet C."/>
            <person name="Floyd S.K."/>
            <person name="Frommer W.B."/>
            <person name="Fujita T."/>
            <person name="Gramzow L."/>
            <person name="Gutensohn M."/>
            <person name="Harholt J."/>
            <person name="Hattori M."/>
            <person name="Heyl A."/>
            <person name="Hirai T."/>
            <person name="Hiwatashi Y."/>
            <person name="Ishikawa M."/>
            <person name="Iwata M."/>
            <person name="Karol K.G."/>
            <person name="Koehler B."/>
            <person name="Kolukisaoglu U."/>
            <person name="Kubo M."/>
            <person name="Kurata T."/>
            <person name="Lalonde S."/>
            <person name="Li K."/>
            <person name="Li Y."/>
            <person name="Litt A."/>
            <person name="Lyons E."/>
            <person name="Manning G."/>
            <person name="Maruyama T."/>
            <person name="Michael T.P."/>
            <person name="Mikami K."/>
            <person name="Miyazaki S."/>
            <person name="Morinaga S."/>
            <person name="Murata T."/>
            <person name="Mueller-Roeber B."/>
            <person name="Nelson D.R."/>
            <person name="Obara M."/>
            <person name="Oguri Y."/>
            <person name="Olmstead R.G."/>
            <person name="Onodera N."/>
            <person name="Petersen B.L."/>
            <person name="Pils B."/>
            <person name="Prigge M."/>
            <person name="Rensing S.A."/>
            <person name="Riano-Pachon D.M."/>
            <person name="Roberts A.W."/>
            <person name="Sato Y."/>
            <person name="Scheller H.V."/>
            <person name="Schulz B."/>
            <person name="Schulz C."/>
            <person name="Shakirov E.V."/>
            <person name="Shibagaki N."/>
            <person name="Shinohara N."/>
            <person name="Shippen D.E."/>
            <person name="Soerensen I."/>
            <person name="Sotooka R."/>
            <person name="Sugimoto N."/>
            <person name="Sugita M."/>
            <person name="Sumikawa N."/>
            <person name="Tanurdzic M."/>
            <person name="Theissen G."/>
            <person name="Ulvskov P."/>
            <person name="Wakazuki S."/>
            <person name="Weng J.K."/>
            <person name="Willats W.W."/>
            <person name="Wipf D."/>
            <person name="Wolf P.G."/>
            <person name="Yang L."/>
            <person name="Zimmer A.D."/>
            <person name="Zhu Q."/>
            <person name="Mitros T."/>
            <person name="Hellsten U."/>
            <person name="Loque D."/>
            <person name="Otillar R."/>
            <person name="Salamov A."/>
            <person name="Schmutz J."/>
            <person name="Shapiro H."/>
            <person name="Lindquist E."/>
            <person name="Lucas S."/>
            <person name="Rokhsar D."/>
            <person name="Grigoriev I.V."/>
        </authorList>
    </citation>
    <scope>NUCLEOTIDE SEQUENCE [LARGE SCALE GENOMIC DNA]</scope>
</reference>
<proteinExistence type="predicted"/>
<keyword evidence="2" id="KW-1185">Reference proteome</keyword>
<dbReference type="Gramene" id="EFJ13689">
    <property type="protein sequence ID" value="EFJ13689"/>
    <property type="gene ID" value="SELMODRAFT_424347"/>
</dbReference>
<dbReference type="HOGENOM" id="CLU_1858718_0_0_1"/>
<evidence type="ECO:0000313" key="2">
    <source>
        <dbReference type="Proteomes" id="UP000001514"/>
    </source>
</evidence>
<dbReference type="EMBL" id="GL377631">
    <property type="protein sequence ID" value="EFJ13689.1"/>
    <property type="molecule type" value="Genomic_DNA"/>
</dbReference>
<gene>
    <name evidence="1" type="ORF">SELMODRAFT_424347</name>
</gene>
<dbReference type="InParanoid" id="D8SPL3"/>
<protein>
    <submittedName>
        <fullName evidence="1">Uncharacterized protein</fullName>
    </submittedName>
</protein>
<dbReference type="AlphaFoldDB" id="D8SPL3"/>